<evidence type="ECO:0000256" key="1">
    <source>
        <dbReference type="SAM" id="Phobius"/>
    </source>
</evidence>
<dbReference type="EMBL" id="MT920676">
    <property type="protein sequence ID" value="QSV10838.1"/>
    <property type="molecule type" value="Genomic_DNA"/>
</dbReference>
<protein>
    <submittedName>
        <fullName evidence="2">Uncharacterized protein</fullName>
    </submittedName>
</protein>
<name>V9H0Y1_CHLVU</name>
<keyword evidence="1" id="KW-0812">Transmembrane</keyword>
<evidence type="ECO:0000313" key="2">
    <source>
        <dbReference type="EMBL" id="BAA57867.1"/>
    </source>
</evidence>
<dbReference type="RefSeq" id="NP_045792.1">
    <property type="nucleotide sequence ID" value="NC_001865.1"/>
</dbReference>
<keyword evidence="1" id="KW-0472">Membrane</keyword>
<feature type="transmembrane region" description="Helical" evidence="1">
    <location>
        <begin position="24"/>
        <end position="45"/>
    </location>
</feature>
<keyword evidence="2" id="KW-0150">Chloroplast</keyword>
<accession>V9H0Y1</accession>
<keyword evidence="1" id="KW-1133">Transmembrane helix</keyword>
<dbReference type="EMBL" id="AB001684">
    <property type="protein sequence ID" value="BAA57867.1"/>
    <property type="molecule type" value="Genomic_DNA"/>
</dbReference>
<evidence type="ECO:0000313" key="3">
    <source>
        <dbReference type="EMBL" id="QSV10838.1"/>
    </source>
</evidence>
<reference evidence="2" key="1">
    <citation type="journal article" date="1997" name="Proc. Natl. Acad. Sci. U.S.A.">
        <title>Complete nucleotide sequence of the chloroplast genome from the green alga Chlorella vulgaris: the existence of genes possibly involved in chloroplast division.</title>
        <authorList>
            <person name="Wakasugi T."/>
            <person name="Nagai T."/>
            <person name="Kapoor M."/>
            <person name="Sugita M."/>
            <person name="Ito M."/>
            <person name="Ito S."/>
            <person name="Tsudzuki J."/>
            <person name="Nakashima K."/>
            <person name="Tsudzuki T."/>
            <person name="Suzuki Y."/>
            <person name="Hamada A."/>
            <person name="Ohta T."/>
            <person name="Inamura A."/>
            <person name="Yoshinaga K."/>
            <person name="Sugiura M."/>
        </authorList>
    </citation>
    <scope>NUCLEOTIDE SEQUENCE</scope>
</reference>
<reference evidence="3" key="2">
    <citation type="journal article" date="2021" name="Mitochondrial DNA Part B Resour">
        <title>The chloroplast genome of a unicellular green alga strain isolated from the rubber processing wastewater.</title>
        <authorList>
            <person name="Han B."/>
            <person name="Mu Y."/>
            <person name="Tan D."/>
            <person name="Ma S."/>
            <person name="Fu L."/>
            <person name="Sun X."/>
            <person name="Zhang J."/>
        </authorList>
    </citation>
    <scope>NUCLEOTIDE SEQUENCE</scope>
</reference>
<organism evidence="2">
    <name type="scientific">Chlorella vulgaris</name>
    <name type="common">Green alga</name>
    <dbReference type="NCBI Taxonomy" id="3077"/>
    <lineage>
        <taxon>Eukaryota</taxon>
        <taxon>Viridiplantae</taxon>
        <taxon>Chlorophyta</taxon>
        <taxon>core chlorophytes</taxon>
        <taxon>Trebouxiophyceae</taxon>
        <taxon>Chlorellales</taxon>
        <taxon>Chlorellaceae</taxon>
        <taxon>Chlorella clade</taxon>
        <taxon>Chlorella</taxon>
    </lineage>
</organism>
<dbReference type="AlphaFoldDB" id="V9H0Y1"/>
<proteinExistence type="predicted"/>
<sequence>MQSIFFLRAEICILCRKNELSGKIFFLIPFFEMEFFILFFLFFFFTKKKHKKESKNFSKQKMEKATSKKTEFFF</sequence>
<geneLocation type="chloroplast" evidence="2"/>
<keyword evidence="2" id="KW-0934">Plastid</keyword>
<dbReference type="GeneID" id="1457407"/>